<dbReference type="Proteomes" id="UP001212997">
    <property type="component" value="Unassembled WGS sequence"/>
</dbReference>
<feature type="region of interest" description="Disordered" evidence="1">
    <location>
        <begin position="38"/>
        <end position="95"/>
    </location>
</feature>
<feature type="compositionally biased region" description="Acidic residues" evidence="1">
    <location>
        <begin position="79"/>
        <end position="94"/>
    </location>
</feature>
<protein>
    <submittedName>
        <fullName evidence="2">Uncharacterized protein</fullName>
    </submittedName>
</protein>
<sequence>MLLKYKVVMVEGLKSGEIWDVCTTDSFGIAKYFNEEQQKAQKRKAAREKNSTWKRQRRETSADANQNRGVDEDKRMNVDETEYQEESEAEEIQDDEGKTVIDTSNDAKVEAAFNKITPSKKQLLVRWQLYYETARIRAASVKGSTRKKKMVELPIELDDMINAHEYSLNCQCVPIKLYFGSNLPYMTTHLACDLSSTSGYSCCVIMPFSNPCCNLYSADHFNKEGALSIDKHTRLQTCKLKPYSCEASDYKLYHMINDWYVHKVTEEYEAVFTSNISGSLVLSNATIDLIVDNAYWQLIKTLDDLKK</sequence>
<organism evidence="2 3">
    <name type="scientific">Meripilus lineatus</name>
    <dbReference type="NCBI Taxonomy" id="2056292"/>
    <lineage>
        <taxon>Eukaryota</taxon>
        <taxon>Fungi</taxon>
        <taxon>Dikarya</taxon>
        <taxon>Basidiomycota</taxon>
        <taxon>Agaricomycotina</taxon>
        <taxon>Agaricomycetes</taxon>
        <taxon>Polyporales</taxon>
        <taxon>Meripilaceae</taxon>
        <taxon>Meripilus</taxon>
    </lineage>
</organism>
<accession>A0AAD5Y910</accession>
<dbReference type="EMBL" id="JANAWD010000789">
    <property type="protein sequence ID" value="KAJ3475847.1"/>
    <property type="molecule type" value="Genomic_DNA"/>
</dbReference>
<name>A0AAD5Y910_9APHY</name>
<feature type="compositionally biased region" description="Basic and acidic residues" evidence="1">
    <location>
        <begin position="69"/>
        <end position="78"/>
    </location>
</feature>
<reference evidence="2" key="1">
    <citation type="submission" date="2022-07" db="EMBL/GenBank/DDBJ databases">
        <title>Genome Sequence of Physisporinus lineatus.</title>
        <authorList>
            <person name="Buettner E."/>
        </authorList>
    </citation>
    <scope>NUCLEOTIDE SEQUENCE</scope>
    <source>
        <strain evidence="2">VT162</strain>
    </source>
</reference>
<comment type="caution">
    <text evidence="2">The sequence shown here is derived from an EMBL/GenBank/DDBJ whole genome shotgun (WGS) entry which is preliminary data.</text>
</comment>
<evidence type="ECO:0000313" key="3">
    <source>
        <dbReference type="Proteomes" id="UP001212997"/>
    </source>
</evidence>
<evidence type="ECO:0000256" key="1">
    <source>
        <dbReference type="SAM" id="MobiDB-lite"/>
    </source>
</evidence>
<keyword evidence="3" id="KW-1185">Reference proteome</keyword>
<proteinExistence type="predicted"/>
<gene>
    <name evidence="2" type="ORF">NLI96_g11561</name>
</gene>
<feature type="compositionally biased region" description="Basic residues" evidence="1">
    <location>
        <begin position="40"/>
        <end position="57"/>
    </location>
</feature>
<dbReference type="AlphaFoldDB" id="A0AAD5Y910"/>
<evidence type="ECO:0000313" key="2">
    <source>
        <dbReference type="EMBL" id="KAJ3475847.1"/>
    </source>
</evidence>